<feature type="transmembrane region" description="Helical" evidence="5">
    <location>
        <begin position="368"/>
        <end position="388"/>
    </location>
</feature>
<dbReference type="EMBL" id="CP159279">
    <property type="protein sequence ID" value="XCH13073.1"/>
    <property type="molecule type" value="Genomic_DNA"/>
</dbReference>
<feature type="transmembrane region" description="Helical" evidence="5">
    <location>
        <begin position="52"/>
        <end position="69"/>
    </location>
</feature>
<evidence type="ECO:0000313" key="7">
    <source>
        <dbReference type="EMBL" id="XCH13073.1"/>
    </source>
</evidence>
<dbReference type="InterPro" id="IPR007016">
    <property type="entry name" value="O-antigen_ligase-rel_domated"/>
</dbReference>
<evidence type="ECO:0000256" key="5">
    <source>
        <dbReference type="SAM" id="Phobius"/>
    </source>
</evidence>
<feature type="transmembrane region" description="Helical" evidence="5">
    <location>
        <begin position="245"/>
        <end position="263"/>
    </location>
</feature>
<keyword evidence="4 5" id="KW-0472">Membrane</keyword>
<protein>
    <submittedName>
        <fullName evidence="7">O-antigen ligase family protein</fullName>
    </submittedName>
</protein>
<evidence type="ECO:0000256" key="1">
    <source>
        <dbReference type="ARBA" id="ARBA00004141"/>
    </source>
</evidence>
<feature type="transmembrane region" description="Helical" evidence="5">
    <location>
        <begin position="30"/>
        <end position="46"/>
    </location>
</feature>
<feature type="transmembrane region" description="Helical" evidence="5">
    <location>
        <begin position="201"/>
        <end position="233"/>
    </location>
</feature>
<evidence type="ECO:0000256" key="3">
    <source>
        <dbReference type="ARBA" id="ARBA00022989"/>
    </source>
</evidence>
<accession>A0AAU8ETW6</accession>
<dbReference type="PANTHER" id="PTHR37422:SF17">
    <property type="entry name" value="O-ANTIGEN LIGASE"/>
    <property type="match status" value="1"/>
</dbReference>
<organism evidence="7">
    <name type="scientific">Arthrobacter sp. K5</name>
    <dbReference type="NCBI Taxonomy" id="2839623"/>
    <lineage>
        <taxon>Bacteria</taxon>
        <taxon>Bacillati</taxon>
        <taxon>Actinomycetota</taxon>
        <taxon>Actinomycetes</taxon>
        <taxon>Micrococcales</taxon>
        <taxon>Micrococcaceae</taxon>
        <taxon>Arthrobacter</taxon>
    </lineage>
</organism>
<evidence type="ECO:0000256" key="4">
    <source>
        <dbReference type="ARBA" id="ARBA00023136"/>
    </source>
</evidence>
<dbReference type="PANTHER" id="PTHR37422">
    <property type="entry name" value="TEICHURONIC ACID BIOSYNTHESIS PROTEIN TUAE"/>
    <property type="match status" value="1"/>
</dbReference>
<dbReference type="AlphaFoldDB" id="A0AAU8ETW6"/>
<reference evidence="7" key="1">
    <citation type="submission" date="2024-06" db="EMBL/GenBank/DDBJ databases">
        <title>Biodegradation of dimethachlon by Arthrobacter sp. K5: mechanistic insights and ecological implications.</title>
        <authorList>
            <person name="Hu S."/>
            <person name="Lu P."/>
        </authorList>
    </citation>
    <scope>NUCLEOTIDE SEQUENCE</scope>
    <source>
        <strain evidence="7">K5</strain>
    </source>
</reference>
<comment type="subcellular location">
    <subcellularLocation>
        <location evidence="1">Membrane</location>
        <topology evidence="1">Multi-pass membrane protein</topology>
    </subcellularLocation>
</comment>
<evidence type="ECO:0000259" key="6">
    <source>
        <dbReference type="Pfam" id="PF04932"/>
    </source>
</evidence>
<gene>
    <name evidence="7" type="ORF">ABRP34_08880</name>
</gene>
<dbReference type="GO" id="GO:0016020">
    <property type="term" value="C:membrane"/>
    <property type="evidence" value="ECO:0007669"/>
    <property type="project" value="UniProtKB-SubCell"/>
</dbReference>
<dbReference type="InterPro" id="IPR051533">
    <property type="entry name" value="WaaL-like"/>
</dbReference>
<feature type="transmembrane region" description="Helical" evidence="5">
    <location>
        <begin position="103"/>
        <end position="120"/>
    </location>
</feature>
<name>A0AAU8ETW6_9MICC</name>
<proteinExistence type="predicted"/>
<feature type="transmembrane region" description="Helical" evidence="5">
    <location>
        <begin position="127"/>
        <end position="148"/>
    </location>
</feature>
<sequence length="435" mass="47296">MQSSEIAPARCKPRKKISETHISRAGRRKTSAVALAFIIFSEPTLLTANHGLLPAAIVLVFGGLLLTGIPMARVSWWALAPTLFLGIVGVSVAWSILPDESSVGALATLCVLLTSILVAAKVEIHELVQGVIAGVLVVFFLSILMVLIRPDLGLVAETYKYGSLRGIYEHRNQMGYTLTIGVVALLSSSQAWTPRKRVSSLAVLLVLVMGVAWSASSTAIAMCAFGFVLVLALRSIPRSAKRLRPLVVTYYALVAGFGLWLVINQFGEATSLLGRDETLTGRTTIWPYVLEAWTHSPWLGFGWDATWTDASYVGNWISNQINYRVYHAHDSYLDVLIQLGIVGLTTLILCIAVALSRGGAWLNMMFRGLLDVDAVFPSAIICVLAIYSIVETRISHPLGLFLLFYIVIIANPSDHSSRRPFLDEPATAMHPPIAG</sequence>
<feature type="transmembrane region" description="Helical" evidence="5">
    <location>
        <begin position="335"/>
        <end position="356"/>
    </location>
</feature>
<evidence type="ECO:0000256" key="2">
    <source>
        <dbReference type="ARBA" id="ARBA00022692"/>
    </source>
</evidence>
<keyword evidence="3 5" id="KW-1133">Transmembrane helix</keyword>
<keyword evidence="7" id="KW-0436">Ligase</keyword>
<dbReference type="GO" id="GO:0016874">
    <property type="term" value="F:ligase activity"/>
    <property type="evidence" value="ECO:0007669"/>
    <property type="project" value="UniProtKB-KW"/>
</dbReference>
<dbReference type="Pfam" id="PF04932">
    <property type="entry name" value="Wzy_C"/>
    <property type="match status" value="1"/>
</dbReference>
<feature type="transmembrane region" description="Helical" evidence="5">
    <location>
        <begin position="76"/>
        <end position="97"/>
    </location>
</feature>
<keyword evidence="2 5" id="KW-0812">Transmembrane</keyword>
<feature type="transmembrane region" description="Helical" evidence="5">
    <location>
        <begin position="394"/>
        <end position="411"/>
    </location>
</feature>
<dbReference type="RefSeq" id="WP_353712940.1">
    <property type="nucleotide sequence ID" value="NZ_CP159279.1"/>
</dbReference>
<feature type="domain" description="O-antigen ligase-related" evidence="6">
    <location>
        <begin position="203"/>
        <end position="347"/>
    </location>
</feature>